<accession>A0AAN0K7X8</accession>
<dbReference type="SUPFAM" id="SSF46785">
    <property type="entry name" value="Winged helix' DNA-binding domain"/>
    <property type="match status" value="1"/>
</dbReference>
<dbReference type="SMART" id="SM00347">
    <property type="entry name" value="HTH_MARR"/>
    <property type="match status" value="1"/>
</dbReference>
<dbReference type="RefSeq" id="WP_286265892.1">
    <property type="nucleotide sequence ID" value="NZ_AP028056.1"/>
</dbReference>
<dbReference type="PROSITE" id="PS50995">
    <property type="entry name" value="HTH_MARR_2"/>
    <property type="match status" value="1"/>
</dbReference>
<dbReference type="KEGG" id="broo:brsh051_26960"/>
<dbReference type="PANTHER" id="PTHR33164:SF43">
    <property type="entry name" value="HTH-TYPE TRANSCRIPTIONAL REPRESSOR YETL"/>
    <property type="match status" value="1"/>
</dbReference>
<sequence>MEAETAGTPQDADEGVYGVRDNDPAAQLLDLSQIDESDVEQISRLMQALGTLREAERKVSEASARYMKLNETDMRALHYLIVNENRGRTVTPGDIAGHLGISAAATTKLLDRLERGGHVTRSPHPTDRRALQIRITAQTRQAAYETVGRHQARRFHSAARLSQPEREVVIRFLRDMASEIDIKHIDWVADE</sequence>
<dbReference type="InterPro" id="IPR036390">
    <property type="entry name" value="WH_DNA-bd_sf"/>
</dbReference>
<dbReference type="InterPro" id="IPR000835">
    <property type="entry name" value="HTH_MarR-typ"/>
</dbReference>
<dbReference type="EMBL" id="AP028056">
    <property type="protein sequence ID" value="BEH03415.1"/>
    <property type="molecule type" value="Genomic_DNA"/>
</dbReference>
<evidence type="ECO:0000256" key="2">
    <source>
        <dbReference type="SAM" id="MobiDB-lite"/>
    </source>
</evidence>
<dbReference type="Gene3D" id="1.10.10.10">
    <property type="entry name" value="Winged helix-like DNA-binding domain superfamily/Winged helix DNA-binding domain"/>
    <property type="match status" value="1"/>
</dbReference>
<protein>
    <submittedName>
        <fullName evidence="4">MarR family winged helix-turn-helix transcriptional regulator</fullName>
    </submittedName>
</protein>
<feature type="coiled-coil region" evidence="1">
    <location>
        <begin position="45"/>
        <end position="72"/>
    </location>
</feature>
<feature type="domain" description="HTH marR-type" evidence="3">
    <location>
        <begin position="42"/>
        <end position="178"/>
    </location>
</feature>
<dbReference type="AlphaFoldDB" id="A0AAN0K7X8"/>
<evidence type="ECO:0000259" key="3">
    <source>
        <dbReference type="PROSITE" id="PS50995"/>
    </source>
</evidence>
<evidence type="ECO:0000313" key="5">
    <source>
        <dbReference type="Proteomes" id="UP001431656"/>
    </source>
</evidence>
<feature type="region of interest" description="Disordered" evidence="2">
    <location>
        <begin position="1"/>
        <end position="20"/>
    </location>
</feature>
<dbReference type="InterPro" id="IPR036388">
    <property type="entry name" value="WH-like_DNA-bd_sf"/>
</dbReference>
<proteinExistence type="predicted"/>
<dbReference type="PANTHER" id="PTHR33164">
    <property type="entry name" value="TRANSCRIPTIONAL REGULATOR, MARR FAMILY"/>
    <property type="match status" value="1"/>
</dbReference>
<evidence type="ECO:0000313" key="4">
    <source>
        <dbReference type="EMBL" id="BEH03415.1"/>
    </source>
</evidence>
<dbReference type="Proteomes" id="UP001431656">
    <property type="component" value="Chromosome"/>
</dbReference>
<dbReference type="GO" id="GO:0003700">
    <property type="term" value="F:DNA-binding transcription factor activity"/>
    <property type="evidence" value="ECO:0007669"/>
    <property type="project" value="InterPro"/>
</dbReference>
<evidence type="ECO:0000256" key="1">
    <source>
        <dbReference type="SAM" id="Coils"/>
    </source>
</evidence>
<dbReference type="Pfam" id="PF12802">
    <property type="entry name" value="MarR_2"/>
    <property type="match status" value="1"/>
</dbReference>
<dbReference type="PRINTS" id="PR00598">
    <property type="entry name" value="HTHMARR"/>
</dbReference>
<reference evidence="4" key="1">
    <citation type="journal article" date="2024" name="Int. J. Syst. Evol. Microbiol.">
        <title>Brooklawnia propionicigenes sp. nov., a facultatively anaerobic, propionate-producing bacterium isolated from a methanogenic reactor treating waste from cattle farms.</title>
        <authorList>
            <person name="Akita Y."/>
            <person name="Ueki A."/>
            <person name="Tonouchi A."/>
            <person name="Sugawara Y."/>
            <person name="Honma S."/>
            <person name="Kaku N."/>
            <person name="Ueki K."/>
        </authorList>
    </citation>
    <scope>NUCLEOTIDE SEQUENCE</scope>
    <source>
        <strain evidence="4">SH051</strain>
    </source>
</reference>
<dbReference type="GO" id="GO:0006950">
    <property type="term" value="P:response to stress"/>
    <property type="evidence" value="ECO:0007669"/>
    <property type="project" value="TreeGrafter"/>
</dbReference>
<gene>
    <name evidence="4" type="ORF">brsh051_26960</name>
</gene>
<name>A0AAN0K7X8_9ACTN</name>
<keyword evidence="1" id="KW-0175">Coiled coil</keyword>
<organism evidence="4 5">
    <name type="scientific">Brooklawnia propionicigenes</name>
    <dbReference type="NCBI Taxonomy" id="3041175"/>
    <lineage>
        <taxon>Bacteria</taxon>
        <taxon>Bacillati</taxon>
        <taxon>Actinomycetota</taxon>
        <taxon>Actinomycetes</taxon>
        <taxon>Propionibacteriales</taxon>
        <taxon>Propionibacteriaceae</taxon>
        <taxon>Brooklawnia</taxon>
    </lineage>
</organism>
<dbReference type="InterPro" id="IPR039422">
    <property type="entry name" value="MarR/SlyA-like"/>
</dbReference>
<keyword evidence="5" id="KW-1185">Reference proteome</keyword>